<dbReference type="EMBL" id="JAUEMJ010000001">
    <property type="protein sequence ID" value="MDN3238126.1"/>
    <property type="molecule type" value="Genomic_DNA"/>
</dbReference>
<dbReference type="Pfam" id="PF01261">
    <property type="entry name" value="AP_endonuc_2"/>
    <property type="match status" value="1"/>
</dbReference>
<dbReference type="InterPro" id="IPR013022">
    <property type="entry name" value="Xyl_isomerase-like_TIM-brl"/>
</dbReference>
<dbReference type="InterPro" id="IPR036237">
    <property type="entry name" value="Xyl_isomerase-like_sf"/>
</dbReference>
<evidence type="ECO:0000313" key="2">
    <source>
        <dbReference type="EMBL" id="MDN3238126.1"/>
    </source>
</evidence>
<dbReference type="Gene3D" id="3.20.20.150">
    <property type="entry name" value="Divalent-metal-dependent TIM barrel enzymes"/>
    <property type="match status" value="1"/>
</dbReference>
<dbReference type="RefSeq" id="WP_289953693.1">
    <property type="nucleotide sequence ID" value="NZ_JAUEMJ010000001.1"/>
</dbReference>
<comment type="caution">
    <text evidence="2">The sequence shown here is derived from an EMBL/GenBank/DDBJ whole genome shotgun (WGS) entry which is preliminary data.</text>
</comment>
<feature type="domain" description="Xylose isomerase-like TIM barrel" evidence="1">
    <location>
        <begin position="25"/>
        <end position="211"/>
    </location>
</feature>
<dbReference type="InterPro" id="IPR050312">
    <property type="entry name" value="IolE/XylAMocC-like"/>
</dbReference>
<dbReference type="SUPFAM" id="SSF51658">
    <property type="entry name" value="Xylose isomerase-like"/>
    <property type="match status" value="1"/>
</dbReference>
<keyword evidence="3" id="KW-1185">Reference proteome</keyword>
<organism evidence="2 3">
    <name type="scientific">Glycomyces tritici</name>
    <dbReference type="NCBI Taxonomy" id="2665176"/>
    <lineage>
        <taxon>Bacteria</taxon>
        <taxon>Bacillati</taxon>
        <taxon>Actinomycetota</taxon>
        <taxon>Actinomycetes</taxon>
        <taxon>Glycomycetales</taxon>
        <taxon>Glycomycetaceae</taxon>
        <taxon>Glycomyces</taxon>
    </lineage>
</organism>
<sequence length="248" mass="26402">MTAELSVQLYSVRDALAADLPRTLDRLAGLGFANVELFDFVDRVDEYRTALANSGLTALSGHAPIAEGDADRALDAAAALGMRTLIEPMIRHGWETAEGVSAIAERLGQLAAQAQPLGIAVGYHNHTWEFEAEINGRDAFDVFADRLDPAVALEIDTYWAEVGGASAPAVLTRLGDRVRLIHVKDGPRSTDAFAQQPAGAGDMPVEEILAAAPRAVRVIEFDDYAGDLFDGIAQSLRFVSTVDAGQAA</sequence>
<protein>
    <submittedName>
        <fullName evidence="2">TIM barrel protein</fullName>
    </submittedName>
</protein>
<evidence type="ECO:0000313" key="3">
    <source>
        <dbReference type="Proteomes" id="UP001171902"/>
    </source>
</evidence>
<reference evidence="2" key="1">
    <citation type="submission" date="2023-06" db="EMBL/GenBank/DDBJ databases">
        <title>Gycomyces niveus sp.nov., a novel actinomycete isolated from soil in Shouguang.</title>
        <authorList>
            <person name="Yang X."/>
            <person name="Zhao J."/>
        </authorList>
    </citation>
    <scope>NUCLEOTIDE SEQUENCE</scope>
    <source>
        <strain evidence="2">NEAU C2</strain>
    </source>
</reference>
<gene>
    <name evidence="2" type="ORF">QWI33_00175</name>
</gene>
<proteinExistence type="predicted"/>
<dbReference type="PANTHER" id="PTHR12110">
    <property type="entry name" value="HYDROXYPYRUVATE ISOMERASE"/>
    <property type="match status" value="1"/>
</dbReference>
<evidence type="ECO:0000259" key="1">
    <source>
        <dbReference type="Pfam" id="PF01261"/>
    </source>
</evidence>
<dbReference type="PANTHER" id="PTHR12110:SF41">
    <property type="entry name" value="INOSOSE DEHYDRATASE"/>
    <property type="match status" value="1"/>
</dbReference>
<accession>A0ABT7YHM9</accession>
<dbReference type="Proteomes" id="UP001171902">
    <property type="component" value="Unassembled WGS sequence"/>
</dbReference>
<name>A0ABT7YHM9_9ACTN</name>